<reference evidence="1" key="1">
    <citation type="submission" date="2014-09" db="EMBL/GenBank/DDBJ databases">
        <authorList>
            <person name="Magalhaes I.L.F."/>
            <person name="Oliveira U."/>
            <person name="Santos F.R."/>
            <person name="Vidigal T.H.D.A."/>
            <person name="Brescovit A.D."/>
            <person name="Santos A.J."/>
        </authorList>
    </citation>
    <scope>NUCLEOTIDE SEQUENCE</scope>
    <source>
        <tissue evidence="1">Shoot tissue taken approximately 20 cm above the soil surface</tissue>
    </source>
</reference>
<dbReference type="EMBL" id="GBRH01196101">
    <property type="protein sequence ID" value="JAE01795.1"/>
    <property type="molecule type" value="Transcribed_RNA"/>
</dbReference>
<name>A0A0A9EM13_ARUDO</name>
<reference evidence="1" key="2">
    <citation type="journal article" date="2015" name="Data Brief">
        <title>Shoot transcriptome of the giant reed, Arundo donax.</title>
        <authorList>
            <person name="Barrero R.A."/>
            <person name="Guerrero F.D."/>
            <person name="Moolhuijzen P."/>
            <person name="Goolsby J.A."/>
            <person name="Tidwell J."/>
            <person name="Bellgard S.E."/>
            <person name="Bellgard M.I."/>
        </authorList>
    </citation>
    <scope>NUCLEOTIDE SEQUENCE</scope>
    <source>
        <tissue evidence="1">Shoot tissue taken approximately 20 cm above the soil surface</tissue>
    </source>
</reference>
<organism evidence="1">
    <name type="scientific">Arundo donax</name>
    <name type="common">Giant reed</name>
    <name type="synonym">Donax arundinaceus</name>
    <dbReference type="NCBI Taxonomy" id="35708"/>
    <lineage>
        <taxon>Eukaryota</taxon>
        <taxon>Viridiplantae</taxon>
        <taxon>Streptophyta</taxon>
        <taxon>Embryophyta</taxon>
        <taxon>Tracheophyta</taxon>
        <taxon>Spermatophyta</taxon>
        <taxon>Magnoliopsida</taxon>
        <taxon>Liliopsida</taxon>
        <taxon>Poales</taxon>
        <taxon>Poaceae</taxon>
        <taxon>PACMAD clade</taxon>
        <taxon>Arundinoideae</taxon>
        <taxon>Arundineae</taxon>
        <taxon>Arundo</taxon>
    </lineage>
</organism>
<dbReference type="AlphaFoldDB" id="A0A0A9EM13"/>
<accession>A0A0A9EM13</accession>
<protein>
    <submittedName>
        <fullName evidence="1">Uncharacterized protein</fullName>
    </submittedName>
</protein>
<evidence type="ECO:0000313" key="1">
    <source>
        <dbReference type="EMBL" id="JAE01795.1"/>
    </source>
</evidence>
<proteinExistence type="predicted"/>
<sequence>MRMDIHSAKNFLCGVFEYWFTGTSYFKH</sequence>